<gene>
    <name evidence="2" type="ordered locus">Halsa_0206</name>
</gene>
<dbReference type="Pfam" id="PF01493">
    <property type="entry name" value="GXGXG"/>
    <property type="match status" value="1"/>
</dbReference>
<reference evidence="2 3" key="2">
    <citation type="journal article" date="2011" name="J. Bacteriol.">
        <title>Complete Genome Sequence of the Haloalkaliphilic, Hydrogen Producing Halanaerobium hydrogenoformans.</title>
        <authorList>
            <person name="Brown S.D."/>
            <person name="Begemann M.B."/>
            <person name="Mormile M.R."/>
            <person name="Wall J.D."/>
            <person name="Han C.S."/>
            <person name="Goodwin L.A."/>
            <person name="Pitluck S."/>
            <person name="Land M.L."/>
            <person name="Hauser L.J."/>
            <person name="Elias D.A."/>
        </authorList>
    </citation>
    <scope>NUCLEOTIDE SEQUENCE [LARGE SCALE GENOMIC DNA]</scope>
    <source>
        <strain evidence="3">sapolanicus</strain>
    </source>
</reference>
<feature type="domain" description="Glutamate synthase alpha subunit C-terminal" evidence="1">
    <location>
        <begin position="42"/>
        <end position="171"/>
    </location>
</feature>
<evidence type="ECO:0000259" key="1">
    <source>
        <dbReference type="Pfam" id="PF01493"/>
    </source>
</evidence>
<reference evidence="2 3" key="1">
    <citation type="submission" date="2010-11" db="EMBL/GenBank/DDBJ databases">
        <title>Complete sequence of Halanaerobium sp. sapolanicus.</title>
        <authorList>
            <consortium name="US DOE Joint Genome Institute"/>
            <person name="Lucas S."/>
            <person name="Copeland A."/>
            <person name="Lapidus A."/>
            <person name="Cheng J.-F."/>
            <person name="Bruce D."/>
            <person name="Goodwin L."/>
            <person name="Pitluck S."/>
            <person name="Davenport K."/>
            <person name="Detter J.C."/>
            <person name="Han C."/>
            <person name="Tapia R."/>
            <person name="Land M."/>
            <person name="Hauser L."/>
            <person name="Jeffries C."/>
            <person name="Kyrpides N."/>
            <person name="Ivanova N."/>
            <person name="Mikhailova N."/>
            <person name="Begemann M.B."/>
            <person name="Mormile M.R."/>
            <person name="Wall J.D."/>
            <person name="Elias D.A."/>
            <person name="Woyke T."/>
        </authorList>
    </citation>
    <scope>NUCLEOTIDE SEQUENCE [LARGE SCALE GENOMIC DNA]</scope>
    <source>
        <strain evidence="3">sapolanicus</strain>
    </source>
</reference>
<dbReference type="CDD" id="cd00504">
    <property type="entry name" value="GXGXG"/>
    <property type="match status" value="1"/>
</dbReference>
<dbReference type="SUPFAM" id="SSF69336">
    <property type="entry name" value="Alpha subunit of glutamate synthase, C-terminal domain"/>
    <property type="match status" value="1"/>
</dbReference>
<dbReference type="PANTHER" id="PTHR39673:SF5">
    <property type="entry name" value="TUNGSTEN-CONTAINING FORMYLMETHANOFURAN DEHYDROGENASE 2 SUBUNIT C"/>
    <property type="match status" value="1"/>
</dbReference>
<dbReference type="Gene3D" id="2.160.20.60">
    <property type="entry name" value="Glutamate synthase, alpha subunit, C-terminal domain"/>
    <property type="match status" value="1"/>
</dbReference>
<dbReference type="Proteomes" id="UP000007434">
    <property type="component" value="Chromosome"/>
</dbReference>
<dbReference type="AlphaFoldDB" id="E4RP03"/>
<dbReference type="RefSeq" id="WP_013404799.1">
    <property type="nucleotide sequence ID" value="NC_014654.1"/>
</dbReference>
<keyword evidence="3" id="KW-1185">Reference proteome</keyword>
<dbReference type="STRING" id="656519.Halsa_0206"/>
<organism evidence="2 3">
    <name type="scientific">Halanaerobium hydrogeniformans</name>
    <name type="common">Halanaerobium sp. (strain sapolanicus)</name>
    <dbReference type="NCBI Taxonomy" id="656519"/>
    <lineage>
        <taxon>Bacteria</taxon>
        <taxon>Bacillati</taxon>
        <taxon>Bacillota</taxon>
        <taxon>Clostridia</taxon>
        <taxon>Halanaerobiales</taxon>
        <taxon>Halanaerobiaceae</taxon>
        <taxon>Halanaerobium</taxon>
    </lineage>
</organism>
<dbReference type="eggNOG" id="COG2218">
    <property type="taxonomic scope" value="Bacteria"/>
</dbReference>
<dbReference type="HOGENOM" id="CLU_078510_1_0_9"/>
<evidence type="ECO:0000313" key="2">
    <source>
        <dbReference type="EMBL" id="ADQ13693.1"/>
    </source>
</evidence>
<dbReference type="KEGG" id="has:Halsa_0206"/>
<dbReference type="GO" id="GO:0016491">
    <property type="term" value="F:oxidoreductase activity"/>
    <property type="evidence" value="ECO:0007669"/>
    <property type="project" value="InterPro"/>
</dbReference>
<dbReference type="InterPro" id="IPR002489">
    <property type="entry name" value="Glu_synth_asu_C"/>
</dbReference>
<dbReference type="InterPro" id="IPR036485">
    <property type="entry name" value="Glu_synth_asu_C_sf"/>
</dbReference>
<name>E4RP03_HALHG</name>
<proteinExistence type="predicted"/>
<protein>
    <submittedName>
        <fullName evidence="2">Glutamate synthase alpha subunit domain protein</fullName>
    </submittedName>
</protein>
<sequence>MEYLDAAQLGSRKINALLKEKFKSEKKIKVKNPHSLHNIAVGLEAGELIIAGNTGFYAGGFLDGASLTIEGNAGWYTGDNMMDGEIIIKKNAGCNLGVYQGGGTIVVYGNVGSRVAYGMKGGTTIVCGSAGMWAGKMILGGRLIILGEIGREVGESMYKGVIYLKDKAAESKLGGNVFIDDLKAAEITEINQLFASYDIDAEASELKALRPLTSGRHQYQLFEPDLKAEAARKYCSKSLEELL</sequence>
<dbReference type="OrthoDB" id="9803192at2"/>
<accession>E4RP03</accession>
<dbReference type="EMBL" id="CP002304">
    <property type="protein sequence ID" value="ADQ13693.1"/>
    <property type="molecule type" value="Genomic_DNA"/>
</dbReference>
<dbReference type="PANTHER" id="PTHR39673">
    <property type="entry name" value="TUNGSTEN FORMYLMETHANOFURAN DEHYDROGENASE, SUBUNIT C (FWDC)"/>
    <property type="match status" value="1"/>
</dbReference>
<evidence type="ECO:0000313" key="3">
    <source>
        <dbReference type="Proteomes" id="UP000007434"/>
    </source>
</evidence>